<evidence type="ECO:0000256" key="1">
    <source>
        <dbReference type="ARBA" id="ARBA00007825"/>
    </source>
</evidence>
<comment type="similarity">
    <text evidence="1">Belongs to the intradiol ring-cleavage dioxygenase family.</text>
</comment>
<feature type="domain" description="Intradiol ring-cleavage dioxygenases" evidence="4">
    <location>
        <begin position="39"/>
        <end position="183"/>
    </location>
</feature>
<dbReference type="Gene3D" id="2.60.40.4070">
    <property type="match status" value="1"/>
</dbReference>
<reference evidence="6" key="1">
    <citation type="submission" date="2018-05" db="EMBL/GenBank/DDBJ databases">
        <authorList>
            <person name="Lanie J.A."/>
            <person name="Ng W.-L."/>
            <person name="Kazmierczak K.M."/>
            <person name="Andrzejewski T.M."/>
            <person name="Davidsen T.M."/>
            <person name="Wayne K.J."/>
            <person name="Tettelin H."/>
            <person name="Glass J.I."/>
            <person name="Rusch D."/>
            <person name="Podicherti R."/>
            <person name="Tsui H.-C.T."/>
            <person name="Winkler M.E."/>
        </authorList>
    </citation>
    <scope>NUCLEOTIDE SEQUENCE</scope>
</reference>
<dbReference type="GO" id="GO:0016702">
    <property type="term" value="F:oxidoreductase activity, acting on single donors with incorporation of molecular oxygen, incorporation of two atoms of oxygen"/>
    <property type="evidence" value="ECO:0007669"/>
    <property type="project" value="InterPro"/>
</dbReference>
<dbReference type="InterPro" id="IPR000627">
    <property type="entry name" value="Intradiol_dOase_C"/>
</dbReference>
<feature type="domain" description="Secretion system C-terminal sorting" evidence="5">
    <location>
        <begin position="219"/>
        <end position="299"/>
    </location>
</feature>
<keyword evidence="3" id="KW-0560">Oxidoreductase</keyword>
<dbReference type="GO" id="GO:0008199">
    <property type="term" value="F:ferric iron binding"/>
    <property type="evidence" value="ECO:0007669"/>
    <property type="project" value="InterPro"/>
</dbReference>
<evidence type="ECO:0008006" key="7">
    <source>
        <dbReference type="Google" id="ProtNLM"/>
    </source>
</evidence>
<evidence type="ECO:0000259" key="5">
    <source>
        <dbReference type="Pfam" id="PF18962"/>
    </source>
</evidence>
<dbReference type="AlphaFoldDB" id="A0A382FV14"/>
<sequence>MKRRTFIKNGIIGTIGTGIMPGSILVGRDCSTTYPDILGPYWSEERPQRRILANSNEPGTRIFISGIVTADDCETPIQNALVDVWHANDEGCYTIFQECDSGNSDNDPYNLRGVIVTDENGYYDFESIFPGYYTGRPRHFHYKITSPSGLELVTQCYFEIDPFINEEWEENHPGLVIPLEETENGLVGIFDIVMNEEASVVSIDNKPYASPNRFSLDTLYPNPFNNSIRVDFTINNSGYVDIGIYDITGKWVMNLIGKHMHSGKYNIAWNGSDMIGSSVASGSYLVVMKFGNSIQTKKIKLIK</sequence>
<evidence type="ECO:0000256" key="2">
    <source>
        <dbReference type="ARBA" id="ARBA00022964"/>
    </source>
</evidence>
<dbReference type="InterPro" id="IPR026444">
    <property type="entry name" value="Secre_tail"/>
</dbReference>
<dbReference type="InterPro" id="IPR050770">
    <property type="entry name" value="Intradiol_RC_Dioxygenase"/>
</dbReference>
<dbReference type="Pfam" id="PF00775">
    <property type="entry name" value="Dioxygenase_C"/>
    <property type="match status" value="1"/>
</dbReference>
<evidence type="ECO:0000256" key="3">
    <source>
        <dbReference type="ARBA" id="ARBA00023002"/>
    </source>
</evidence>
<dbReference type="Pfam" id="PF18962">
    <property type="entry name" value="Por_Secre_tail"/>
    <property type="match status" value="1"/>
</dbReference>
<gene>
    <name evidence="6" type="ORF">METZ01_LOCUS219306</name>
</gene>
<keyword evidence="2" id="KW-0223">Dioxygenase</keyword>
<dbReference type="EMBL" id="UINC01051832">
    <property type="protein sequence ID" value="SVB66452.1"/>
    <property type="molecule type" value="Genomic_DNA"/>
</dbReference>
<dbReference type="PANTHER" id="PTHR33711:SF10">
    <property type="entry name" value="INTRADIOL RING-CLEAVAGE DIOXYGENASES DOMAIN-CONTAINING PROTEIN"/>
    <property type="match status" value="1"/>
</dbReference>
<evidence type="ECO:0000259" key="4">
    <source>
        <dbReference type="Pfam" id="PF00775"/>
    </source>
</evidence>
<name>A0A382FV14_9ZZZZ</name>
<dbReference type="PANTHER" id="PTHR33711">
    <property type="entry name" value="DIOXYGENASE, PUTATIVE (AFU_ORTHOLOGUE AFUA_2G02910)-RELATED"/>
    <property type="match status" value="1"/>
</dbReference>
<organism evidence="6">
    <name type="scientific">marine metagenome</name>
    <dbReference type="NCBI Taxonomy" id="408172"/>
    <lineage>
        <taxon>unclassified sequences</taxon>
        <taxon>metagenomes</taxon>
        <taxon>ecological metagenomes</taxon>
    </lineage>
</organism>
<dbReference type="InterPro" id="IPR015889">
    <property type="entry name" value="Intradiol_dOase_core"/>
</dbReference>
<dbReference type="CDD" id="cd00421">
    <property type="entry name" value="intradiol_dioxygenase"/>
    <property type="match status" value="1"/>
</dbReference>
<accession>A0A382FV14</accession>
<protein>
    <recommendedName>
        <fullName evidence="7">Intradiol ring-cleavage dioxygenases domain-containing protein</fullName>
    </recommendedName>
</protein>
<evidence type="ECO:0000313" key="6">
    <source>
        <dbReference type="EMBL" id="SVB66452.1"/>
    </source>
</evidence>
<dbReference type="Gene3D" id="2.60.130.10">
    <property type="entry name" value="Aromatic compound dioxygenase"/>
    <property type="match status" value="1"/>
</dbReference>
<dbReference type="NCBIfam" id="TIGR04183">
    <property type="entry name" value="Por_Secre_tail"/>
    <property type="match status" value="1"/>
</dbReference>
<proteinExistence type="inferred from homology"/>
<dbReference type="SUPFAM" id="SSF49482">
    <property type="entry name" value="Aromatic compound dioxygenase"/>
    <property type="match status" value="1"/>
</dbReference>